<dbReference type="InterPro" id="IPR026906">
    <property type="entry name" value="LRR_5"/>
</dbReference>
<dbReference type="Pfam" id="PF13306">
    <property type="entry name" value="LRR_5"/>
    <property type="match status" value="1"/>
</dbReference>
<organism evidence="1 2">
    <name type="scientific">Thalassiosira oceanica</name>
    <name type="common">Marine diatom</name>
    <dbReference type="NCBI Taxonomy" id="159749"/>
    <lineage>
        <taxon>Eukaryota</taxon>
        <taxon>Sar</taxon>
        <taxon>Stramenopiles</taxon>
        <taxon>Ochrophyta</taxon>
        <taxon>Bacillariophyta</taxon>
        <taxon>Coscinodiscophyceae</taxon>
        <taxon>Thalassiosirophycidae</taxon>
        <taxon>Thalassiosirales</taxon>
        <taxon>Thalassiosiraceae</taxon>
        <taxon>Thalassiosira</taxon>
    </lineage>
</organism>
<dbReference type="InterPro" id="IPR053139">
    <property type="entry name" value="Surface_bspA-like"/>
</dbReference>
<accession>K0SM87</accession>
<reference evidence="1 2" key="1">
    <citation type="journal article" date="2012" name="Genome Biol.">
        <title>Genome and low-iron response of an oceanic diatom adapted to chronic iron limitation.</title>
        <authorList>
            <person name="Lommer M."/>
            <person name="Specht M."/>
            <person name="Roy A.S."/>
            <person name="Kraemer L."/>
            <person name="Andreson R."/>
            <person name="Gutowska M.A."/>
            <person name="Wolf J."/>
            <person name="Bergner S.V."/>
            <person name="Schilhabel M.B."/>
            <person name="Klostermeier U.C."/>
            <person name="Beiko R.G."/>
            <person name="Rosenstiel P."/>
            <person name="Hippler M."/>
            <person name="Laroche J."/>
        </authorList>
    </citation>
    <scope>NUCLEOTIDE SEQUENCE [LARGE SCALE GENOMIC DNA]</scope>
    <source>
        <strain evidence="1 2">CCMP1005</strain>
    </source>
</reference>
<evidence type="ECO:0000313" key="2">
    <source>
        <dbReference type="Proteomes" id="UP000266841"/>
    </source>
</evidence>
<dbReference type="EMBL" id="AGNL01019161">
    <property type="protein sequence ID" value="EJK62041.1"/>
    <property type="molecule type" value="Genomic_DNA"/>
</dbReference>
<gene>
    <name evidence="1" type="ORF">THAOC_17362</name>
</gene>
<dbReference type="OrthoDB" id="10264456at2759"/>
<proteinExistence type="predicted"/>
<dbReference type="AlphaFoldDB" id="K0SM87"/>
<feature type="non-terminal residue" evidence="1">
    <location>
        <position position="369"/>
    </location>
</feature>
<dbReference type="PANTHER" id="PTHR45661">
    <property type="entry name" value="SURFACE ANTIGEN"/>
    <property type="match status" value="1"/>
</dbReference>
<evidence type="ECO:0000313" key="1">
    <source>
        <dbReference type="EMBL" id="EJK62041.1"/>
    </source>
</evidence>
<sequence length="369" mass="39351">MSHLSKSLHDDRNTHILGGFGKGCGLSALGSRALQTAVAVSESQEQAASEPSARGTASGCAVVVRDPVVRGLSGQSRAGVSPGRPEHRETCGRGCFLSLIPPATSVRAAETRSERDAGAAARFCLRDRTFVSGAAETAGDGTAPRGEIPDDVTRVVVDPSVKIISRAAFEDHPALAEVVLPEGLVEIKARAFRRCTSLKNISLPSTLEEIDLHAFTKTAIEKILLPAALVKYKYAFVLCQKLTEVVFAEGCRVVDEDAFDNCHGLEHVHFSSTIENIGENAFASCWSLTGVTLPDSVLTIGSDCWQQCNLKKFRVPPLVTSFDATTMRGNGGILSLELHGNIECISTAENNRLATLSIRNIAIPPRCSV</sequence>
<comment type="caution">
    <text evidence="1">The sequence shown here is derived from an EMBL/GenBank/DDBJ whole genome shotgun (WGS) entry which is preliminary data.</text>
</comment>
<dbReference type="PANTHER" id="PTHR45661:SF3">
    <property type="entry name" value="IG-LIKE DOMAIN-CONTAINING PROTEIN"/>
    <property type="match status" value="1"/>
</dbReference>
<dbReference type="Proteomes" id="UP000266841">
    <property type="component" value="Unassembled WGS sequence"/>
</dbReference>
<dbReference type="InterPro" id="IPR032675">
    <property type="entry name" value="LRR_dom_sf"/>
</dbReference>
<keyword evidence="2" id="KW-1185">Reference proteome</keyword>
<name>K0SM87_THAOC</name>
<dbReference type="Gene3D" id="3.80.10.10">
    <property type="entry name" value="Ribonuclease Inhibitor"/>
    <property type="match status" value="1"/>
</dbReference>
<protein>
    <submittedName>
        <fullName evidence="1">Uncharacterized protein</fullName>
    </submittedName>
</protein>
<dbReference type="SUPFAM" id="SSF52058">
    <property type="entry name" value="L domain-like"/>
    <property type="match status" value="1"/>
</dbReference>